<sequence>MTHLLPVSTLSGWTSALSTGLWIPQAFRLVAFASGSILDPLKNSAFLTDCLLGKSQTSLGLLRYARMRCNWVGCPLYTGVFGVPVQLALRSQTLTE</sequence>
<gene>
    <name evidence="1" type="ORF">H6G97_40865</name>
</gene>
<reference evidence="1 2" key="1">
    <citation type="journal article" date="2020" name="ISME J.">
        <title>Comparative genomics reveals insights into cyanobacterial evolution and habitat adaptation.</title>
        <authorList>
            <person name="Chen M.Y."/>
            <person name="Teng W.K."/>
            <person name="Zhao L."/>
            <person name="Hu C.X."/>
            <person name="Zhou Y.K."/>
            <person name="Han B.P."/>
            <person name="Song L.R."/>
            <person name="Shu W.S."/>
        </authorList>
    </citation>
    <scope>NUCLEOTIDE SEQUENCE [LARGE SCALE GENOMIC DNA]</scope>
    <source>
        <strain evidence="1 2">FACHB-838</strain>
    </source>
</reference>
<dbReference type="Proteomes" id="UP000623440">
    <property type="component" value="Unassembled WGS sequence"/>
</dbReference>
<proteinExistence type="predicted"/>
<evidence type="ECO:0000313" key="1">
    <source>
        <dbReference type="EMBL" id="MBD2535411.1"/>
    </source>
</evidence>
<keyword evidence="2" id="KW-1185">Reference proteome</keyword>
<organism evidence="1 2">
    <name type="scientific">Nostoc flagelliforme FACHB-838</name>
    <dbReference type="NCBI Taxonomy" id="2692904"/>
    <lineage>
        <taxon>Bacteria</taxon>
        <taxon>Bacillati</taxon>
        <taxon>Cyanobacteriota</taxon>
        <taxon>Cyanophyceae</taxon>
        <taxon>Nostocales</taxon>
        <taxon>Nostocaceae</taxon>
        <taxon>Nostoc</taxon>
    </lineage>
</organism>
<dbReference type="EMBL" id="JACJSI010000272">
    <property type="protein sequence ID" value="MBD2535411.1"/>
    <property type="molecule type" value="Genomic_DNA"/>
</dbReference>
<name>A0ABR8E167_9NOSO</name>
<dbReference type="RefSeq" id="WP_190946243.1">
    <property type="nucleotide sequence ID" value="NZ_JACJSI010000272.1"/>
</dbReference>
<comment type="caution">
    <text evidence="1">The sequence shown here is derived from an EMBL/GenBank/DDBJ whole genome shotgun (WGS) entry which is preliminary data.</text>
</comment>
<protein>
    <recommendedName>
        <fullName evidence="3">Secreted protein</fullName>
    </recommendedName>
</protein>
<evidence type="ECO:0000313" key="2">
    <source>
        <dbReference type="Proteomes" id="UP000623440"/>
    </source>
</evidence>
<evidence type="ECO:0008006" key="3">
    <source>
        <dbReference type="Google" id="ProtNLM"/>
    </source>
</evidence>
<accession>A0ABR8E167</accession>